<dbReference type="EMBL" id="JAHUTI010063083">
    <property type="protein sequence ID" value="MED6252928.1"/>
    <property type="molecule type" value="Genomic_DNA"/>
</dbReference>
<protein>
    <submittedName>
        <fullName evidence="1">Uncharacterized protein</fullName>
    </submittedName>
</protein>
<keyword evidence="2" id="KW-1185">Reference proteome</keyword>
<name>A0ABU7BTP4_9TELE</name>
<reference evidence="1 2" key="1">
    <citation type="submission" date="2021-07" db="EMBL/GenBank/DDBJ databases">
        <authorList>
            <person name="Palmer J.M."/>
        </authorList>
    </citation>
    <scope>NUCLEOTIDE SEQUENCE [LARGE SCALE GENOMIC DNA]</scope>
    <source>
        <strain evidence="1 2">AT_MEX2019</strain>
        <tissue evidence="1">Muscle</tissue>
    </source>
</reference>
<organism evidence="1 2">
    <name type="scientific">Ataeniobius toweri</name>
    <dbReference type="NCBI Taxonomy" id="208326"/>
    <lineage>
        <taxon>Eukaryota</taxon>
        <taxon>Metazoa</taxon>
        <taxon>Chordata</taxon>
        <taxon>Craniata</taxon>
        <taxon>Vertebrata</taxon>
        <taxon>Euteleostomi</taxon>
        <taxon>Actinopterygii</taxon>
        <taxon>Neopterygii</taxon>
        <taxon>Teleostei</taxon>
        <taxon>Neoteleostei</taxon>
        <taxon>Acanthomorphata</taxon>
        <taxon>Ovalentaria</taxon>
        <taxon>Atherinomorphae</taxon>
        <taxon>Cyprinodontiformes</taxon>
        <taxon>Goodeidae</taxon>
        <taxon>Ataeniobius</taxon>
    </lineage>
</organism>
<evidence type="ECO:0000313" key="2">
    <source>
        <dbReference type="Proteomes" id="UP001345963"/>
    </source>
</evidence>
<accession>A0ABU7BTP4</accession>
<comment type="caution">
    <text evidence="1">The sequence shown here is derived from an EMBL/GenBank/DDBJ whole genome shotgun (WGS) entry which is preliminary data.</text>
</comment>
<sequence>MFSSQLLRLESAVFVMRFNYIQVAANLVRLLQLNEQPVGWRQSAWGNASFQRLQKKKEEEVAGRAKSFLSPPLWLQLLSHG</sequence>
<evidence type="ECO:0000313" key="1">
    <source>
        <dbReference type="EMBL" id="MED6252928.1"/>
    </source>
</evidence>
<dbReference type="Proteomes" id="UP001345963">
    <property type="component" value="Unassembled WGS sequence"/>
</dbReference>
<proteinExistence type="predicted"/>
<gene>
    <name evidence="1" type="ORF">ATANTOWER_019450</name>
</gene>